<dbReference type="InterPro" id="IPR029401">
    <property type="entry name" value="Nudix_N"/>
</dbReference>
<protein>
    <submittedName>
        <fullName evidence="2">ADP-ribose pyrophosphatase</fullName>
    </submittedName>
</protein>
<dbReference type="EMBL" id="CP014671">
    <property type="protein sequence ID" value="ANX03456.1"/>
    <property type="molecule type" value="Genomic_DNA"/>
</dbReference>
<dbReference type="AlphaFoldDB" id="A0A1B1YRN8"/>
<dbReference type="Pfam" id="PF00293">
    <property type="entry name" value="NUDIX"/>
    <property type="match status" value="1"/>
</dbReference>
<name>A0A1B1YRN8_9GAMM</name>
<dbReference type="STRING" id="1810504.PG2T_04130"/>
<proteinExistence type="predicted"/>
<evidence type="ECO:0000313" key="2">
    <source>
        <dbReference type="EMBL" id="ANX03456.1"/>
    </source>
</evidence>
<evidence type="ECO:0000313" key="3">
    <source>
        <dbReference type="Proteomes" id="UP000092952"/>
    </source>
</evidence>
<keyword evidence="3" id="KW-1185">Reference proteome</keyword>
<feature type="domain" description="Nudix hydrolase" evidence="1">
    <location>
        <begin position="36"/>
        <end position="169"/>
    </location>
</feature>
<organism evidence="2 3">
    <name type="scientific">Immundisolibacter cernigliae</name>
    <dbReference type="NCBI Taxonomy" id="1810504"/>
    <lineage>
        <taxon>Bacteria</taxon>
        <taxon>Pseudomonadati</taxon>
        <taxon>Pseudomonadota</taxon>
        <taxon>Gammaproteobacteria</taxon>
        <taxon>Immundisolibacterales</taxon>
        <taxon>Immundisolibacteraceae</taxon>
        <taxon>Immundisolibacter</taxon>
    </lineage>
</organism>
<dbReference type="PROSITE" id="PS51462">
    <property type="entry name" value="NUDIX"/>
    <property type="match status" value="1"/>
</dbReference>
<gene>
    <name evidence="2" type="ORF">PG2T_04130</name>
</gene>
<dbReference type="Gene3D" id="2.20.70.10">
    <property type="match status" value="1"/>
</dbReference>
<accession>A0A1B1YRN8</accession>
<dbReference type="PANTHER" id="PTHR43222">
    <property type="entry name" value="NUDIX HYDROLASE 23"/>
    <property type="match status" value="1"/>
</dbReference>
<dbReference type="InterPro" id="IPR015797">
    <property type="entry name" value="NUDIX_hydrolase-like_dom_sf"/>
</dbReference>
<dbReference type="OrthoDB" id="5417595at2"/>
<dbReference type="SUPFAM" id="SSF55811">
    <property type="entry name" value="Nudix"/>
    <property type="match status" value="1"/>
</dbReference>
<dbReference type="Pfam" id="PF14803">
    <property type="entry name" value="Zn_ribbon_Nudix"/>
    <property type="match status" value="1"/>
</dbReference>
<dbReference type="Gene3D" id="3.90.79.10">
    <property type="entry name" value="Nucleoside Triphosphate Pyrophosphohydrolase"/>
    <property type="match status" value="1"/>
</dbReference>
<sequence>MRHCSHCGGPVELRVPPGDNRQRHVCPACDTVHYQNPRLIVGCIPQWQGQILLCRRAIEPAYGRWTLPAGFLELGEGTAEGAAREAAEEACIEVDIGPLFSMIDVPHIGQVHMLYLADLREPRWAAGEESLEVALFAEENIPWQELSFRSVREALQHYFEDRRRGAFGLHMDVLGPPPG</sequence>
<dbReference type="InParanoid" id="A0A1B1YRN8"/>
<dbReference type="InterPro" id="IPR000086">
    <property type="entry name" value="NUDIX_hydrolase_dom"/>
</dbReference>
<dbReference type="RefSeq" id="WP_068802952.1">
    <property type="nucleotide sequence ID" value="NZ_CP014671.1"/>
</dbReference>
<dbReference type="Proteomes" id="UP000092952">
    <property type="component" value="Chromosome"/>
</dbReference>
<dbReference type="PANTHER" id="PTHR43222:SF2">
    <property type="entry name" value="NUDIX HYDROLASE 23, CHLOROPLASTIC"/>
    <property type="match status" value="1"/>
</dbReference>
<reference evidence="3" key="1">
    <citation type="submission" date="2016-03" db="EMBL/GenBank/DDBJ databases">
        <title>Complete genome sequence of Solimmundus cernigliae, representing a novel lineage of polycyclic aromatic hydrocarbon degraders within the Gammaproteobacteria.</title>
        <authorList>
            <person name="Singleton D.R."/>
            <person name="Dickey A.N."/>
            <person name="Scholl E.H."/>
            <person name="Wright F.A."/>
            <person name="Aitken M.D."/>
        </authorList>
    </citation>
    <scope>NUCLEOTIDE SEQUENCE [LARGE SCALE GENOMIC DNA]</scope>
    <source>
        <strain evidence="3">TR3.2</strain>
    </source>
</reference>
<dbReference type="KEGG" id="gbi:PG2T_04130"/>
<dbReference type="GO" id="GO:0003824">
    <property type="term" value="F:catalytic activity"/>
    <property type="evidence" value="ECO:0007669"/>
    <property type="project" value="UniProtKB-ARBA"/>
</dbReference>
<evidence type="ECO:0000259" key="1">
    <source>
        <dbReference type="PROSITE" id="PS51462"/>
    </source>
</evidence>